<evidence type="ECO:0000313" key="3">
    <source>
        <dbReference type="EMBL" id="KDR12142.1"/>
    </source>
</evidence>
<proteinExistence type="predicted"/>
<dbReference type="Proteomes" id="UP000027135">
    <property type="component" value="Unassembled WGS sequence"/>
</dbReference>
<protein>
    <submittedName>
        <fullName evidence="3">Zinc finger HIT domain-containing protein 2</fullName>
    </submittedName>
</protein>
<name>A0A067R092_ZOONE</name>
<dbReference type="EMBL" id="KK853042">
    <property type="protein sequence ID" value="KDR12142.1"/>
    <property type="molecule type" value="Genomic_DNA"/>
</dbReference>
<evidence type="ECO:0000256" key="1">
    <source>
        <dbReference type="PROSITE-ProRule" id="PRU00453"/>
    </source>
</evidence>
<dbReference type="OMA" id="WHLWRLL"/>
<gene>
    <name evidence="3" type="ORF">L798_13897</name>
</gene>
<keyword evidence="1" id="KW-0863">Zinc-finger</keyword>
<dbReference type="AlphaFoldDB" id="A0A067R092"/>
<sequence length="373" mass="42437">MAASDVTETSSYASSTVCKICSKIKGIYVCPRCNILYCSLLCYQSELHLNCSEAFYKECVMEDIKSQGRDPFPEKKMNEILQQLQGNENNSNIDSDDDNDDSVEDLHERLRNVNLDDADSVWEQLTPTEKQEFYDMLQSGDASQLVVSWEPWWLFRKQKTLIQDVETEQVSPHPVYEANCPTVKNDVPLLSQISKTVAAPCVKYNILNVLGAYCYTTRFMNGEHHSMPAEASNILVNLSANLNFNHTYDSAVLALEAVAHEVVHYVWLGGSQESVICMKNDIECILTGPEDSNCSFYLKASLSDIYRLMSKAKHSKSIDPSAVKKTGEFTKRFKEHSLPSFVQKDKLRLVIKKLEYYLSWSRDHADEICCLRL</sequence>
<feature type="domain" description="HIT-type" evidence="2">
    <location>
        <begin position="18"/>
        <end position="51"/>
    </location>
</feature>
<dbReference type="Pfam" id="PF04438">
    <property type="entry name" value="zf-HIT"/>
    <property type="match status" value="1"/>
</dbReference>
<dbReference type="FunCoup" id="A0A067R092">
    <property type="interactions" value="240"/>
</dbReference>
<dbReference type="eggNOG" id="KOG4317">
    <property type="taxonomic scope" value="Eukaryota"/>
</dbReference>
<accession>A0A067R092</accession>
<dbReference type="OrthoDB" id="10005492at2759"/>
<dbReference type="PROSITE" id="PS51083">
    <property type="entry name" value="ZF_HIT"/>
    <property type="match status" value="1"/>
</dbReference>
<dbReference type="GO" id="GO:0008270">
    <property type="term" value="F:zinc ion binding"/>
    <property type="evidence" value="ECO:0007669"/>
    <property type="project" value="UniProtKB-UniRule"/>
</dbReference>
<dbReference type="SUPFAM" id="SSF144232">
    <property type="entry name" value="HIT/MYND zinc finger-like"/>
    <property type="match status" value="1"/>
</dbReference>
<evidence type="ECO:0000313" key="4">
    <source>
        <dbReference type="Proteomes" id="UP000027135"/>
    </source>
</evidence>
<evidence type="ECO:0000259" key="2">
    <source>
        <dbReference type="PROSITE" id="PS51083"/>
    </source>
</evidence>
<dbReference type="STRING" id="136037.A0A067R092"/>
<dbReference type="InterPro" id="IPR007529">
    <property type="entry name" value="Znf_HIT"/>
</dbReference>
<keyword evidence="1" id="KW-0862">Zinc</keyword>
<keyword evidence="1" id="KW-0479">Metal-binding</keyword>
<dbReference type="CDD" id="cd23024">
    <property type="entry name" value="zf-HIT_ZNHIT2-3"/>
    <property type="match status" value="1"/>
</dbReference>
<dbReference type="Gene3D" id="3.30.60.190">
    <property type="match status" value="1"/>
</dbReference>
<organism evidence="3 4">
    <name type="scientific">Zootermopsis nevadensis</name>
    <name type="common">Dampwood termite</name>
    <dbReference type="NCBI Taxonomy" id="136037"/>
    <lineage>
        <taxon>Eukaryota</taxon>
        <taxon>Metazoa</taxon>
        <taxon>Ecdysozoa</taxon>
        <taxon>Arthropoda</taxon>
        <taxon>Hexapoda</taxon>
        <taxon>Insecta</taxon>
        <taxon>Pterygota</taxon>
        <taxon>Neoptera</taxon>
        <taxon>Polyneoptera</taxon>
        <taxon>Dictyoptera</taxon>
        <taxon>Blattodea</taxon>
        <taxon>Blattoidea</taxon>
        <taxon>Termitoidae</taxon>
        <taxon>Termopsidae</taxon>
        <taxon>Zootermopsis</taxon>
    </lineage>
</organism>
<dbReference type="PANTHER" id="PTHR15555">
    <property type="entry name" value="ZINC FINGER HIT DOMAIN CONTAINING PROTEIN 2 PROTEIN FON -RELATED"/>
    <property type="match status" value="1"/>
</dbReference>
<keyword evidence="4" id="KW-1185">Reference proteome</keyword>
<dbReference type="InterPro" id="IPR039646">
    <property type="entry name" value="ZNHIT2"/>
</dbReference>
<reference evidence="3 4" key="1">
    <citation type="journal article" date="2014" name="Nat. Commun.">
        <title>Molecular traces of alternative social organization in a termite genome.</title>
        <authorList>
            <person name="Terrapon N."/>
            <person name="Li C."/>
            <person name="Robertson H.M."/>
            <person name="Ji L."/>
            <person name="Meng X."/>
            <person name="Booth W."/>
            <person name="Chen Z."/>
            <person name="Childers C.P."/>
            <person name="Glastad K.M."/>
            <person name="Gokhale K."/>
            <person name="Gowin J."/>
            <person name="Gronenberg W."/>
            <person name="Hermansen R.A."/>
            <person name="Hu H."/>
            <person name="Hunt B.G."/>
            <person name="Huylmans A.K."/>
            <person name="Khalil S.M."/>
            <person name="Mitchell R.D."/>
            <person name="Munoz-Torres M.C."/>
            <person name="Mustard J.A."/>
            <person name="Pan H."/>
            <person name="Reese J.T."/>
            <person name="Scharf M.E."/>
            <person name="Sun F."/>
            <person name="Vogel H."/>
            <person name="Xiao J."/>
            <person name="Yang W."/>
            <person name="Yang Z."/>
            <person name="Yang Z."/>
            <person name="Zhou J."/>
            <person name="Zhu J."/>
            <person name="Brent C.S."/>
            <person name="Elsik C.G."/>
            <person name="Goodisman M.A."/>
            <person name="Liberles D.A."/>
            <person name="Roe R.M."/>
            <person name="Vargo E.L."/>
            <person name="Vilcinskas A."/>
            <person name="Wang J."/>
            <person name="Bornberg-Bauer E."/>
            <person name="Korb J."/>
            <person name="Zhang G."/>
            <person name="Liebig J."/>
        </authorList>
    </citation>
    <scope>NUCLEOTIDE SEQUENCE [LARGE SCALE GENOMIC DNA]</scope>
    <source>
        <tissue evidence="3">Whole organism</tissue>
    </source>
</reference>
<dbReference type="InParanoid" id="A0A067R092"/>
<dbReference type="PANTHER" id="PTHR15555:SF0">
    <property type="entry name" value="ZINC FINGER HIT DOMAIN-CONTAINING PROTEIN 2"/>
    <property type="match status" value="1"/>
</dbReference>